<sequence>MIWQSVVLVCLEDILYLVPIDSWLARNLQNLKDVMFRGVRGEIMLVFKYRGFGHLWCRPLERWFKLNTDGWVNQTTDAAARGELLALAITLVVVWYGKKSDGELGKCHGVERHYRYRLAFDLEATREYSSGTSPKCQAGVLSSDSVKSLSLRWDLQSKSALSDWVMRDTQGTCASCAQ</sequence>
<accession>A0A7J8YEI1</accession>
<dbReference type="Proteomes" id="UP000593577">
    <property type="component" value="Unassembled WGS sequence"/>
</dbReference>
<reference evidence="1 2" key="1">
    <citation type="journal article" date="2019" name="Genome Biol. Evol.">
        <title>Insights into the evolution of the New World diploid cottons (Gossypium, subgenus Houzingenia) based on genome sequencing.</title>
        <authorList>
            <person name="Grover C.E."/>
            <person name="Arick M.A. 2nd"/>
            <person name="Thrash A."/>
            <person name="Conover J.L."/>
            <person name="Sanders W.S."/>
            <person name="Peterson D.G."/>
            <person name="Frelichowski J.E."/>
            <person name="Scheffler J.A."/>
            <person name="Scheffler B.E."/>
            <person name="Wendel J.F."/>
        </authorList>
    </citation>
    <scope>NUCLEOTIDE SEQUENCE [LARGE SCALE GENOMIC DNA]</scope>
    <source>
        <strain evidence="1">185</strain>
        <tissue evidence="1">Leaf</tissue>
    </source>
</reference>
<keyword evidence="2" id="KW-1185">Reference proteome</keyword>
<name>A0A7J8YEI1_GOSAI</name>
<evidence type="ECO:0000313" key="2">
    <source>
        <dbReference type="Proteomes" id="UP000593577"/>
    </source>
</evidence>
<dbReference type="EMBL" id="JABFAA010000012">
    <property type="protein sequence ID" value="MBA0697985.1"/>
    <property type="molecule type" value="Genomic_DNA"/>
</dbReference>
<gene>
    <name evidence="1" type="ORF">Goari_021499</name>
</gene>
<comment type="caution">
    <text evidence="1">The sequence shown here is derived from an EMBL/GenBank/DDBJ whole genome shotgun (WGS) entry which is preliminary data.</text>
</comment>
<protein>
    <submittedName>
        <fullName evidence="1">Uncharacterized protein</fullName>
    </submittedName>
</protein>
<organism evidence="1 2">
    <name type="scientific">Gossypium aridum</name>
    <name type="common">American cotton</name>
    <name type="synonym">Erioxylum aridum</name>
    <dbReference type="NCBI Taxonomy" id="34290"/>
    <lineage>
        <taxon>Eukaryota</taxon>
        <taxon>Viridiplantae</taxon>
        <taxon>Streptophyta</taxon>
        <taxon>Embryophyta</taxon>
        <taxon>Tracheophyta</taxon>
        <taxon>Spermatophyta</taxon>
        <taxon>Magnoliopsida</taxon>
        <taxon>eudicotyledons</taxon>
        <taxon>Gunneridae</taxon>
        <taxon>Pentapetalae</taxon>
        <taxon>rosids</taxon>
        <taxon>malvids</taxon>
        <taxon>Malvales</taxon>
        <taxon>Malvaceae</taxon>
        <taxon>Malvoideae</taxon>
        <taxon>Gossypium</taxon>
    </lineage>
</organism>
<proteinExistence type="predicted"/>
<evidence type="ECO:0000313" key="1">
    <source>
        <dbReference type="EMBL" id="MBA0697985.1"/>
    </source>
</evidence>
<dbReference type="AlphaFoldDB" id="A0A7J8YEI1"/>